<evidence type="ECO:0000256" key="1">
    <source>
        <dbReference type="ARBA" id="ARBA00006484"/>
    </source>
</evidence>
<dbReference type="GO" id="GO:0016491">
    <property type="term" value="F:oxidoreductase activity"/>
    <property type="evidence" value="ECO:0007669"/>
    <property type="project" value="UniProtKB-KW"/>
</dbReference>
<comment type="similarity">
    <text evidence="1 3">Belongs to the short-chain dehydrogenases/reductases (SDR) family.</text>
</comment>
<dbReference type="InterPro" id="IPR036291">
    <property type="entry name" value="NAD(P)-bd_dom_sf"/>
</dbReference>
<dbReference type="EMBL" id="FOZW01000007">
    <property type="protein sequence ID" value="SFS96573.1"/>
    <property type="molecule type" value="Genomic_DNA"/>
</dbReference>
<evidence type="ECO:0000256" key="3">
    <source>
        <dbReference type="RuleBase" id="RU000363"/>
    </source>
</evidence>
<protein>
    <submittedName>
        <fullName evidence="4">Short-chain dehydrogenase</fullName>
    </submittedName>
</protein>
<dbReference type="Proteomes" id="UP000199392">
    <property type="component" value="Unassembled WGS sequence"/>
</dbReference>
<dbReference type="OrthoDB" id="8280747at2"/>
<dbReference type="PANTHER" id="PTHR44196:SF1">
    <property type="entry name" value="DEHYDROGENASE_REDUCTASE SDR FAMILY MEMBER 7B"/>
    <property type="match status" value="1"/>
</dbReference>
<dbReference type="CDD" id="cd05233">
    <property type="entry name" value="SDR_c"/>
    <property type="match status" value="1"/>
</dbReference>
<keyword evidence="5" id="KW-1185">Reference proteome</keyword>
<evidence type="ECO:0000313" key="5">
    <source>
        <dbReference type="Proteomes" id="UP000199392"/>
    </source>
</evidence>
<evidence type="ECO:0000256" key="2">
    <source>
        <dbReference type="ARBA" id="ARBA00023002"/>
    </source>
</evidence>
<dbReference type="SUPFAM" id="SSF51735">
    <property type="entry name" value="NAD(P)-binding Rossmann-fold domains"/>
    <property type="match status" value="1"/>
</dbReference>
<dbReference type="Pfam" id="PF00106">
    <property type="entry name" value="adh_short"/>
    <property type="match status" value="1"/>
</dbReference>
<dbReference type="AlphaFoldDB" id="A0A1I6U536"/>
<dbReference type="PRINTS" id="PR00081">
    <property type="entry name" value="GDHRDH"/>
</dbReference>
<accession>A0A1I6U536</accession>
<dbReference type="Gene3D" id="3.40.50.720">
    <property type="entry name" value="NAD(P)-binding Rossmann-like Domain"/>
    <property type="match status" value="1"/>
</dbReference>
<dbReference type="GO" id="GO:0016020">
    <property type="term" value="C:membrane"/>
    <property type="evidence" value="ECO:0007669"/>
    <property type="project" value="TreeGrafter"/>
</dbReference>
<dbReference type="InterPro" id="IPR002347">
    <property type="entry name" value="SDR_fam"/>
</dbReference>
<gene>
    <name evidence="4" type="ORF">SAMN04488050_107164</name>
</gene>
<dbReference type="STRING" id="311180.SAMN04488050_107164"/>
<proteinExistence type="inferred from homology"/>
<dbReference type="PANTHER" id="PTHR44196">
    <property type="entry name" value="DEHYDROGENASE/REDUCTASE SDR FAMILY MEMBER 7B"/>
    <property type="match status" value="1"/>
</dbReference>
<organism evidence="4 5">
    <name type="scientific">Alloyangia pacifica</name>
    <dbReference type="NCBI Taxonomy" id="311180"/>
    <lineage>
        <taxon>Bacteria</taxon>
        <taxon>Pseudomonadati</taxon>
        <taxon>Pseudomonadota</taxon>
        <taxon>Alphaproteobacteria</taxon>
        <taxon>Rhodobacterales</taxon>
        <taxon>Roseobacteraceae</taxon>
        <taxon>Alloyangia</taxon>
    </lineage>
</organism>
<dbReference type="RefSeq" id="WP_092425858.1">
    <property type="nucleotide sequence ID" value="NZ_FNCL01000007.1"/>
</dbReference>
<reference evidence="5" key="1">
    <citation type="submission" date="2016-10" db="EMBL/GenBank/DDBJ databases">
        <authorList>
            <person name="Varghese N."/>
            <person name="Submissions S."/>
        </authorList>
    </citation>
    <scope>NUCLEOTIDE SEQUENCE [LARGE SCALE GENOMIC DNA]</scope>
    <source>
        <strain evidence="5">DSM 26894</strain>
    </source>
</reference>
<dbReference type="PRINTS" id="PR00080">
    <property type="entry name" value="SDRFAMILY"/>
</dbReference>
<sequence length="257" mass="27313">MTTLTPEDGIAVVTGAGSGLGRAMALELTRRGFTVAGLGRRRAALEETRAGAASGRFHLYPADVANPEEVAEAFARIRSENGPVALLINNAASYPRRDILDESVESFMETVATNLGGTVACSRAALEDMVESGRGRILNVATFADLAPLPASSAYSVSKGAARIFTRALIADLADRFPGIVITDWMPGMLRTAMGIPDGLPPEQAAAWGVALALNTDPALTGATFEMDREILPPRGLKGQLKDMVLMRRRRPRRIAP</sequence>
<name>A0A1I6U536_9RHOB</name>
<keyword evidence="2" id="KW-0560">Oxidoreductase</keyword>
<evidence type="ECO:0000313" key="4">
    <source>
        <dbReference type="EMBL" id="SFS96573.1"/>
    </source>
</evidence>